<organism evidence="2 3">
    <name type="scientific">Immersiella caudata</name>
    <dbReference type="NCBI Taxonomy" id="314043"/>
    <lineage>
        <taxon>Eukaryota</taxon>
        <taxon>Fungi</taxon>
        <taxon>Dikarya</taxon>
        <taxon>Ascomycota</taxon>
        <taxon>Pezizomycotina</taxon>
        <taxon>Sordariomycetes</taxon>
        <taxon>Sordariomycetidae</taxon>
        <taxon>Sordariales</taxon>
        <taxon>Lasiosphaeriaceae</taxon>
        <taxon>Immersiella</taxon>
    </lineage>
</organism>
<evidence type="ECO:0000256" key="1">
    <source>
        <dbReference type="SAM" id="MobiDB-lite"/>
    </source>
</evidence>
<gene>
    <name evidence="2" type="ORF">B0T14DRAFT_549694</name>
</gene>
<comment type="caution">
    <text evidence="2">The sequence shown here is derived from an EMBL/GenBank/DDBJ whole genome shotgun (WGS) entry which is preliminary data.</text>
</comment>
<accession>A0AA39XDP2</accession>
<sequence>MNAAGPGPGGHWLSLDSISSDRTKTLALGAFWNFTSKGAASIIRELERIDYKDATFIYDPNFKWIEVTCLPEDEDSVIEEFEFLAKIIERKVFRSENKENLFNTDGTLKATHESSERRAKAIQEIERQLPGVLMQCNLWRKNIYVASNSMDDMCEAVRRFEIFLQATDVEQEDEEDRDELGQGLGDTFHVVCSRGGISIARHGFDGSDAHPLVCRMTALCSSGTAKTTLFDPTRVYTVSGAYRWMYRRTFVVRQVVPANSWNGYMDWTNSLMVEDRDRDKKVPILFHDGENMSRPFPNRVKDGWRPPCSRKQLQVGYNPEGATSNRVDQWLAAQVHTVSIDNTHVPPSVRTRVPAVGERRGDALEVRPGSDCSESYGAGAGHSDTVSDKSIPNIPNFDADETVFPWVLSSHAMEDVDDAARRVLRAMPYKRGNITMRAELGRILSYVGPPGYSGMSMGPATGSSEGLWKRSQLTRHLLESQYADESVHFTKILTTYAFEIKDVLNFKIAMFQSEPKKPRQWDSLYIDQSYAQLVYSFFFRRGDEEFVIDVEDTGKHDRFTYSIHTHNGFLGKDGRKHDVRIVLMRVDEEEMEERFGAFAREFFKSLKITFKQSETGYVRDKENPLGANRHLDVRFQVPGRFDVEVTAARVLTTWRCDSSRPQGAFLEVTEVEQLDMNISDMKPTPNAAGKVDPGKLDRSIRAFAWSDELRAAKKDMGEFPVWYEVSVGSHKLEEAFMQNKSLKLGEKASWDASEFICEGNAAFYDMYAPALEMARQLQQLGQYSDNGQDERYNPWHSRPPNLEDTFDRDYSWPSPLGRGGNGNGGGDGADDGGDGGGDNIGTDHAVEEETT</sequence>
<dbReference type="EMBL" id="JAULSU010000001">
    <property type="protein sequence ID" value="KAK0632057.1"/>
    <property type="molecule type" value="Genomic_DNA"/>
</dbReference>
<proteinExistence type="predicted"/>
<feature type="compositionally biased region" description="Gly residues" evidence="1">
    <location>
        <begin position="817"/>
        <end position="827"/>
    </location>
</feature>
<feature type="region of interest" description="Disordered" evidence="1">
    <location>
        <begin position="366"/>
        <end position="391"/>
    </location>
</feature>
<evidence type="ECO:0000313" key="3">
    <source>
        <dbReference type="Proteomes" id="UP001175000"/>
    </source>
</evidence>
<evidence type="ECO:0000313" key="2">
    <source>
        <dbReference type="EMBL" id="KAK0632057.1"/>
    </source>
</evidence>
<keyword evidence="3" id="KW-1185">Reference proteome</keyword>
<feature type="region of interest" description="Disordered" evidence="1">
    <location>
        <begin position="784"/>
        <end position="851"/>
    </location>
</feature>
<name>A0AA39XDP2_9PEZI</name>
<protein>
    <submittedName>
        <fullName evidence="2">Uncharacterized protein</fullName>
    </submittedName>
</protein>
<dbReference type="AlphaFoldDB" id="A0AA39XDP2"/>
<dbReference type="Proteomes" id="UP001175000">
    <property type="component" value="Unassembled WGS sequence"/>
</dbReference>
<reference evidence="2" key="1">
    <citation type="submission" date="2023-06" db="EMBL/GenBank/DDBJ databases">
        <title>Genome-scale phylogeny and comparative genomics of the fungal order Sordariales.</title>
        <authorList>
            <consortium name="Lawrence Berkeley National Laboratory"/>
            <person name="Hensen N."/>
            <person name="Bonometti L."/>
            <person name="Westerberg I."/>
            <person name="Brannstrom I.O."/>
            <person name="Guillou S."/>
            <person name="Cros-Aarteil S."/>
            <person name="Calhoun S."/>
            <person name="Haridas S."/>
            <person name="Kuo A."/>
            <person name="Mondo S."/>
            <person name="Pangilinan J."/>
            <person name="Riley R."/>
            <person name="Labutti K."/>
            <person name="Andreopoulos B."/>
            <person name="Lipzen A."/>
            <person name="Chen C."/>
            <person name="Yanf M."/>
            <person name="Daum C."/>
            <person name="Ng V."/>
            <person name="Clum A."/>
            <person name="Steindorff A."/>
            <person name="Ohm R."/>
            <person name="Martin F."/>
            <person name="Silar P."/>
            <person name="Natvig D."/>
            <person name="Lalanne C."/>
            <person name="Gautier V."/>
            <person name="Ament-Velasquez S.L."/>
            <person name="Kruys A."/>
            <person name="Hutchinson M.I."/>
            <person name="Powell A.J."/>
            <person name="Barry K."/>
            <person name="Miller A.N."/>
            <person name="Grigoriev I.V."/>
            <person name="Debuchy R."/>
            <person name="Gladieux P."/>
            <person name="Thoren M.H."/>
            <person name="Johannesson H."/>
        </authorList>
    </citation>
    <scope>NUCLEOTIDE SEQUENCE</scope>
    <source>
        <strain evidence="2">CBS 606.72</strain>
    </source>
</reference>